<name>A0A1H2DQ55_9ACTN</name>
<protein>
    <recommendedName>
        <fullName evidence="3">Phage terminase-like protein, large subunit, contains N-terminal HTH domain</fullName>
    </recommendedName>
</protein>
<dbReference type="AlphaFoldDB" id="A0A1H2DQ55"/>
<dbReference type="RefSeq" id="WP_244278029.1">
    <property type="nucleotide sequence ID" value="NZ_FNLM01000014.1"/>
</dbReference>
<reference evidence="1 2" key="1">
    <citation type="submission" date="2016-10" db="EMBL/GenBank/DDBJ databases">
        <authorList>
            <person name="de Groot N.N."/>
        </authorList>
    </citation>
    <scope>NUCLEOTIDE SEQUENCE [LARGE SCALE GENOMIC DNA]</scope>
    <source>
        <strain evidence="1 2">DSM 44215</strain>
    </source>
</reference>
<organism evidence="1 2">
    <name type="scientific">Gordonia westfalica</name>
    <dbReference type="NCBI Taxonomy" id="158898"/>
    <lineage>
        <taxon>Bacteria</taxon>
        <taxon>Bacillati</taxon>
        <taxon>Actinomycetota</taxon>
        <taxon>Actinomycetes</taxon>
        <taxon>Mycobacteriales</taxon>
        <taxon>Gordoniaceae</taxon>
        <taxon>Gordonia</taxon>
    </lineage>
</organism>
<dbReference type="STRING" id="158898.SAMN04488548_1142"/>
<proteinExistence type="predicted"/>
<evidence type="ECO:0000313" key="1">
    <source>
        <dbReference type="EMBL" id="SDT84979.1"/>
    </source>
</evidence>
<sequence>MLLVVPGPDPEPWPTLGPQICDLIEDRAIYGPGSLQGEPYEIDPEFRAFIHRAFEVFPKGHPWEGRRRFKRVGLSVRKGLAKTEKQALLAFCELHPEGPTRFDGWDASGNPVGRPVNSPYIPMLAVSVEQVEELAYGALKYIVEEGPDADLFDSTLDRIVRLNDHGRADGKAVALSNNPGSRDGARTTMNCFDEPHRLYLPRQLKAHQTMDANLPKRPLDDPWSLYVGTAGQPGQGSVAEEIHIEATQIAEGKIQRPDLFYLYRTDDDPERDLSDKDERIRAIAEATARSASSVRASSTRSLRSGIALARWAVSRAGVVEPVETSGRPGV</sequence>
<dbReference type="EMBL" id="FNLM01000014">
    <property type="protein sequence ID" value="SDT84979.1"/>
    <property type="molecule type" value="Genomic_DNA"/>
</dbReference>
<gene>
    <name evidence="1" type="ORF">SAMN04488548_1142</name>
</gene>
<accession>A0A1H2DQ55</accession>
<dbReference type="Proteomes" id="UP000183180">
    <property type="component" value="Unassembled WGS sequence"/>
</dbReference>
<evidence type="ECO:0000313" key="2">
    <source>
        <dbReference type="Proteomes" id="UP000183180"/>
    </source>
</evidence>
<evidence type="ECO:0008006" key="3">
    <source>
        <dbReference type="Google" id="ProtNLM"/>
    </source>
</evidence>